<protein>
    <submittedName>
        <fullName evidence="2">Uncharacterized protein</fullName>
    </submittedName>
</protein>
<comment type="caution">
    <text evidence="2">The sequence shown here is derived from an EMBL/GenBank/DDBJ whole genome shotgun (WGS) entry which is preliminary data.</text>
</comment>
<dbReference type="RefSeq" id="XP_037165747.1">
    <property type="nucleotide sequence ID" value="XM_037307409.1"/>
</dbReference>
<organism evidence="2 3">
    <name type="scientific">Letharia columbiana</name>
    <dbReference type="NCBI Taxonomy" id="112416"/>
    <lineage>
        <taxon>Eukaryota</taxon>
        <taxon>Fungi</taxon>
        <taxon>Dikarya</taxon>
        <taxon>Ascomycota</taxon>
        <taxon>Pezizomycotina</taxon>
        <taxon>Lecanoromycetes</taxon>
        <taxon>OSLEUM clade</taxon>
        <taxon>Lecanoromycetidae</taxon>
        <taxon>Lecanorales</taxon>
        <taxon>Lecanorineae</taxon>
        <taxon>Parmeliaceae</taxon>
        <taxon>Letharia</taxon>
    </lineage>
</organism>
<dbReference type="EMBL" id="JACCJC010000019">
    <property type="protein sequence ID" value="KAF6236401.1"/>
    <property type="molecule type" value="Genomic_DNA"/>
</dbReference>
<evidence type="ECO:0000313" key="3">
    <source>
        <dbReference type="Proteomes" id="UP000578531"/>
    </source>
</evidence>
<proteinExistence type="predicted"/>
<feature type="region of interest" description="Disordered" evidence="1">
    <location>
        <begin position="114"/>
        <end position="162"/>
    </location>
</feature>
<dbReference type="GeneID" id="59287155"/>
<evidence type="ECO:0000256" key="1">
    <source>
        <dbReference type="SAM" id="MobiDB-lite"/>
    </source>
</evidence>
<feature type="compositionally biased region" description="Basic and acidic residues" evidence="1">
    <location>
        <begin position="69"/>
        <end position="87"/>
    </location>
</feature>
<keyword evidence="3" id="KW-1185">Reference proteome</keyword>
<sequence>MGATLSCLANDVSITDYPHEAPLPARPVSQQQLSGRQVQVPRRQPLQLEYSSEHGDEVPSYRRQVAQRPRRESLPVDYEYGHDEDVARFPGVRSQRQRQRPQRLRLEYQYGHDGEIPRLPYRSSPQRGALQREASYDEDGRRRRRRRGFHLPTALPPAPAPTALLPTPTALVSVRI</sequence>
<accession>A0A8H6FX35</accession>
<dbReference type="AlphaFoldDB" id="A0A8H6FX35"/>
<name>A0A8H6FX35_9LECA</name>
<feature type="compositionally biased region" description="Basic and acidic residues" evidence="1">
    <location>
        <begin position="51"/>
        <end position="60"/>
    </location>
</feature>
<feature type="compositionally biased region" description="Low complexity" evidence="1">
    <location>
        <begin position="36"/>
        <end position="48"/>
    </location>
</feature>
<reference evidence="2 3" key="1">
    <citation type="journal article" date="2020" name="Genomics">
        <title>Complete, high-quality genomes from long-read metagenomic sequencing of two wolf lichen thalli reveals enigmatic genome architecture.</title>
        <authorList>
            <person name="McKenzie S.K."/>
            <person name="Walston R.F."/>
            <person name="Allen J.L."/>
        </authorList>
    </citation>
    <scope>NUCLEOTIDE SEQUENCE [LARGE SCALE GENOMIC DNA]</scope>
    <source>
        <strain evidence="2">WasteWater2</strain>
    </source>
</reference>
<gene>
    <name evidence="2" type="ORF">HO173_005493</name>
</gene>
<dbReference type="Proteomes" id="UP000578531">
    <property type="component" value="Unassembled WGS sequence"/>
</dbReference>
<evidence type="ECO:0000313" key="2">
    <source>
        <dbReference type="EMBL" id="KAF6236401.1"/>
    </source>
</evidence>
<feature type="region of interest" description="Disordered" evidence="1">
    <location>
        <begin position="18"/>
        <end position="102"/>
    </location>
</feature>